<dbReference type="GO" id="GO:0020037">
    <property type="term" value="F:heme binding"/>
    <property type="evidence" value="ECO:0007669"/>
    <property type="project" value="InterPro"/>
</dbReference>
<feature type="transmembrane region" description="Helical" evidence="12">
    <location>
        <begin position="6"/>
        <end position="23"/>
    </location>
</feature>
<keyword evidence="6 10" id="KW-0560">Oxidoreductase</keyword>
<dbReference type="InterPro" id="IPR050364">
    <property type="entry name" value="Cytochrome_P450_fung"/>
</dbReference>
<evidence type="ECO:0000256" key="3">
    <source>
        <dbReference type="ARBA" id="ARBA00010617"/>
    </source>
</evidence>
<dbReference type="GO" id="GO:0005506">
    <property type="term" value="F:iron ion binding"/>
    <property type="evidence" value="ECO:0007669"/>
    <property type="project" value="InterPro"/>
</dbReference>
<feature type="region of interest" description="Disordered" evidence="11">
    <location>
        <begin position="510"/>
        <end position="550"/>
    </location>
</feature>
<dbReference type="PANTHER" id="PTHR46300:SF7">
    <property type="entry name" value="P450, PUTATIVE (EUROFUNG)-RELATED"/>
    <property type="match status" value="1"/>
</dbReference>
<gene>
    <name evidence="13" type="ORF">RSOLAG1IB_10778</name>
</gene>
<keyword evidence="12" id="KW-1133">Transmembrane helix</keyword>
<dbReference type="PROSITE" id="PS00086">
    <property type="entry name" value="CYTOCHROME_P450"/>
    <property type="match status" value="1"/>
</dbReference>
<name>A0A0B7G0G7_THACB</name>
<evidence type="ECO:0000256" key="11">
    <source>
        <dbReference type="SAM" id="MobiDB-lite"/>
    </source>
</evidence>
<dbReference type="InterPro" id="IPR017972">
    <property type="entry name" value="Cyt_P450_CS"/>
</dbReference>
<dbReference type="EMBL" id="LN679181">
    <property type="protein sequence ID" value="CEL63455.1"/>
    <property type="molecule type" value="Genomic_DNA"/>
</dbReference>
<sequence length="550" mass="62447">MDHQTTLYAGLSMLGLALIQHYWSRGFGRKARHPPSPWSLPFFGNLFSLPPGLDHLAYLELGKKLKSNIFYLNMMGQPIIVLNNAQAASDLFEKRSALYSDRTGAAMVNHPSLLDWSNFAGMLPYSDHWRRQRRRMNNWLNVRAVRQFDSLQEDVVKRLLGRLLDVCKSPEPFEEVKNQFFFAMGSATFQLAYGYHLENDQDPFYLDAVRALHRIFDATMSNNFLVNVFPTLVHVPDWLPWTGWKKTAREWREHKNHAIAAPYEWTKRKVASGDFEPSVLSSLLLDHEIDQGLSTEERDNELKELAYMLFVGGTDTSATALVNFVAAMVVNPEAQTKAQAEIDSVLGYASRLPTMADASRMPYVRSLIQEVLRWHPVAPTGGTPHTCYQDDVYEGYDIQKGTIVVGNIWAMSHDDNVYKDPDNFDPDRFSTENVPVAPAFGWGRRKCPGMHFAEASLFLAITSLLATFRFSRKKNEGGNEIVPTIEGAFNSLVVLIKPFEFELHTSSIFSSSSHLPRTTPRAHSQVLNRKLSRGTSEDDPHKNWGRGILY</sequence>
<evidence type="ECO:0000256" key="1">
    <source>
        <dbReference type="ARBA" id="ARBA00001971"/>
    </source>
</evidence>
<evidence type="ECO:0000313" key="13">
    <source>
        <dbReference type="EMBL" id="CEL63455.1"/>
    </source>
</evidence>
<evidence type="ECO:0000256" key="7">
    <source>
        <dbReference type="ARBA" id="ARBA00023004"/>
    </source>
</evidence>
<dbReference type="GO" id="GO:0016705">
    <property type="term" value="F:oxidoreductase activity, acting on paired donors, with incorporation or reduction of molecular oxygen"/>
    <property type="evidence" value="ECO:0007669"/>
    <property type="project" value="InterPro"/>
</dbReference>
<dbReference type="CDD" id="cd11065">
    <property type="entry name" value="CYP64-like"/>
    <property type="match status" value="1"/>
</dbReference>
<dbReference type="Pfam" id="PF00067">
    <property type="entry name" value="p450"/>
    <property type="match status" value="1"/>
</dbReference>
<evidence type="ECO:0000256" key="5">
    <source>
        <dbReference type="ARBA" id="ARBA00022723"/>
    </source>
</evidence>
<dbReference type="STRING" id="1108050.A0A0B7G0G7"/>
<dbReference type="InterPro" id="IPR002401">
    <property type="entry name" value="Cyt_P450_E_grp-I"/>
</dbReference>
<keyword evidence="5 9" id="KW-0479">Metal-binding</keyword>
<comment type="pathway">
    <text evidence="2">Secondary metabolite biosynthesis.</text>
</comment>
<protein>
    <submittedName>
        <fullName evidence="13">O-methylsterigmatocystin oxidoreductase</fullName>
    </submittedName>
</protein>
<proteinExistence type="inferred from homology"/>
<comment type="cofactor">
    <cofactor evidence="1 9">
        <name>heme</name>
        <dbReference type="ChEBI" id="CHEBI:30413"/>
    </cofactor>
</comment>
<keyword evidence="7 9" id="KW-0408">Iron</keyword>
<dbReference type="InterPro" id="IPR001128">
    <property type="entry name" value="Cyt_P450"/>
</dbReference>
<dbReference type="Gene3D" id="1.10.630.10">
    <property type="entry name" value="Cytochrome P450"/>
    <property type="match status" value="1"/>
</dbReference>
<keyword evidence="12" id="KW-0472">Membrane</keyword>
<organism evidence="13 14">
    <name type="scientific">Thanatephorus cucumeris (strain AG1-IB / isolate 7/3/14)</name>
    <name type="common">Lettuce bottom rot fungus</name>
    <name type="synonym">Rhizoctonia solani</name>
    <dbReference type="NCBI Taxonomy" id="1108050"/>
    <lineage>
        <taxon>Eukaryota</taxon>
        <taxon>Fungi</taxon>
        <taxon>Dikarya</taxon>
        <taxon>Basidiomycota</taxon>
        <taxon>Agaricomycotina</taxon>
        <taxon>Agaricomycetes</taxon>
        <taxon>Cantharellales</taxon>
        <taxon>Ceratobasidiaceae</taxon>
        <taxon>Rhizoctonia</taxon>
        <taxon>Rhizoctonia solani AG-1</taxon>
    </lineage>
</organism>
<keyword evidence="12" id="KW-0812">Transmembrane</keyword>
<keyword evidence="8 10" id="KW-0503">Monooxygenase</keyword>
<keyword evidence="4 9" id="KW-0349">Heme</keyword>
<dbReference type="Proteomes" id="UP000059188">
    <property type="component" value="Unassembled WGS sequence"/>
</dbReference>
<dbReference type="InterPro" id="IPR036396">
    <property type="entry name" value="Cyt_P450_sf"/>
</dbReference>
<evidence type="ECO:0000256" key="8">
    <source>
        <dbReference type="ARBA" id="ARBA00023033"/>
    </source>
</evidence>
<evidence type="ECO:0000256" key="9">
    <source>
        <dbReference type="PIRSR" id="PIRSR602401-1"/>
    </source>
</evidence>
<dbReference type="PRINTS" id="PR00463">
    <property type="entry name" value="EP450I"/>
</dbReference>
<reference evidence="13 14" key="1">
    <citation type="submission" date="2014-11" db="EMBL/GenBank/DDBJ databases">
        <authorList>
            <person name="Wibberg Daniel"/>
        </authorList>
    </citation>
    <scope>NUCLEOTIDE SEQUENCE [LARGE SCALE GENOMIC DNA]</scope>
    <source>
        <strain evidence="13">Rhizoctonia solani AG1-IB 7/3/14</strain>
    </source>
</reference>
<dbReference type="PANTHER" id="PTHR46300">
    <property type="entry name" value="P450, PUTATIVE (EUROFUNG)-RELATED-RELATED"/>
    <property type="match status" value="1"/>
</dbReference>
<dbReference type="GO" id="GO:0004497">
    <property type="term" value="F:monooxygenase activity"/>
    <property type="evidence" value="ECO:0007669"/>
    <property type="project" value="UniProtKB-KW"/>
</dbReference>
<evidence type="ECO:0000256" key="6">
    <source>
        <dbReference type="ARBA" id="ARBA00023002"/>
    </source>
</evidence>
<evidence type="ECO:0000256" key="10">
    <source>
        <dbReference type="RuleBase" id="RU000461"/>
    </source>
</evidence>
<evidence type="ECO:0000256" key="4">
    <source>
        <dbReference type="ARBA" id="ARBA00022617"/>
    </source>
</evidence>
<accession>A0A0B7G0G7</accession>
<evidence type="ECO:0000313" key="14">
    <source>
        <dbReference type="Proteomes" id="UP000059188"/>
    </source>
</evidence>
<evidence type="ECO:0000256" key="2">
    <source>
        <dbReference type="ARBA" id="ARBA00005179"/>
    </source>
</evidence>
<evidence type="ECO:0000256" key="12">
    <source>
        <dbReference type="SAM" id="Phobius"/>
    </source>
</evidence>
<feature type="binding site" description="axial binding residue" evidence="9">
    <location>
        <position position="447"/>
    </location>
    <ligand>
        <name>heme</name>
        <dbReference type="ChEBI" id="CHEBI:30413"/>
    </ligand>
    <ligandPart>
        <name>Fe</name>
        <dbReference type="ChEBI" id="CHEBI:18248"/>
    </ligandPart>
</feature>
<dbReference type="SUPFAM" id="SSF48264">
    <property type="entry name" value="Cytochrome P450"/>
    <property type="match status" value="1"/>
</dbReference>
<keyword evidence="14" id="KW-1185">Reference proteome</keyword>
<dbReference type="AlphaFoldDB" id="A0A0B7G0G7"/>
<comment type="similarity">
    <text evidence="3 10">Belongs to the cytochrome P450 family.</text>
</comment>
<dbReference type="PRINTS" id="PR00385">
    <property type="entry name" value="P450"/>
</dbReference>